<proteinExistence type="predicted"/>
<sequence length="195" mass="21643">MAKNTTLKSAKKRSAVDEFIQLGVSSEGILRAEQVPCMVPLLLWDLEEVDSKFAGSTLRAQCAVEESEGGEVQLVKELKDYEAEEALEEVERRVAAAREAETLTQTNAEVPQRAFRFFLPKRMQQGEEERKEINKHKYLGMVAGLKAGKSLCLVLQKLESKRKGASAAKKKRPAKEGSTTSKQAEVEISSEAEED</sequence>
<evidence type="ECO:0000313" key="2">
    <source>
        <dbReference type="EMBL" id="QKT21516.1"/>
    </source>
</evidence>
<name>A0A7D4ZYD0_9VIRU</name>
<organism evidence="2">
    <name type="scientific">Vesanto virus</name>
    <dbReference type="NCBI Taxonomy" id="1955786"/>
    <lineage>
        <taxon>Viruses</taxon>
        <taxon>Monodnaviria</taxon>
        <taxon>Shotokuvirae</taxon>
        <taxon>Cossaviricota</taxon>
        <taxon>Mouviricetes</taxon>
        <taxon>Polivirales</taxon>
        <taxon>Bidnaviridae</taxon>
    </lineage>
</organism>
<accession>A0A7D4ZYD0</accession>
<evidence type="ECO:0000256" key="1">
    <source>
        <dbReference type="SAM" id="MobiDB-lite"/>
    </source>
</evidence>
<dbReference type="EMBL" id="MT496871">
    <property type="protein sequence ID" value="QKT21516.1"/>
    <property type="molecule type" value="Genomic_DNA"/>
</dbReference>
<reference evidence="2" key="1">
    <citation type="journal article" date="2021" name="Virus">
        <title>The discovery, distribution and diversity of DNA viruses associated with Drosophila melanogaster in Europe.</title>
        <authorList>
            <person name="Wallace M.A."/>
            <person name="Coffman K.A."/>
            <person name="Gilbert C."/>
            <person name="Ravindran S."/>
            <person name="Albery G.F."/>
            <person name="Abbott J."/>
            <person name="Argyridou E."/>
            <person name="Bellosta P."/>
            <person name="Betancourt A.J."/>
            <person name="Colinet H."/>
            <person name="Eric K."/>
            <person name="Glaser-Schmitt A."/>
            <person name="Grath S."/>
            <person name="Jelic M."/>
            <person name="Kankare M."/>
            <person name="Kozeretska I."/>
            <person name="Loeschcke V."/>
            <person name="Montchamp-Moreau C."/>
            <person name="Ometto L."/>
            <person name="Onder B.S."/>
            <person name="Orengo D.J."/>
            <person name="Parsch J."/>
            <person name="Pascual M."/>
            <person name="Patenkovic A."/>
            <person name="Puerma E."/>
            <person name="Ritchie M.G."/>
            <person name="Rota-Stabelli O."/>
            <person name="Schou M.F."/>
            <person name="Serga S.V."/>
            <person name="Stamenkovic-Radak M."/>
            <person name="Tanaskovic M."/>
            <person name="Veselinovic M.S."/>
            <person name="Vieira J."/>
            <person name="Vieira C.P."/>
            <person name="Kapun M."/>
            <person name="Flatt T."/>
            <person name="Gonzalez J."/>
            <person name="Staubach F."/>
            <person name="Obbard D.J."/>
        </authorList>
    </citation>
    <scope>NUCLEOTIDE SEQUENCE</scope>
    <source>
        <strain evidence="2">Vesanto_FR_Got_15_48</strain>
    </source>
</reference>
<feature type="region of interest" description="Disordered" evidence="1">
    <location>
        <begin position="160"/>
        <end position="195"/>
    </location>
</feature>
<protein>
    <submittedName>
        <fullName evidence="2">Uncharacterized protein</fullName>
    </submittedName>
</protein>